<evidence type="ECO:0000256" key="1">
    <source>
        <dbReference type="SAM" id="SignalP"/>
    </source>
</evidence>
<evidence type="ECO:0000313" key="3">
    <source>
        <dbReference type="Proteomes" id="UP000664617"/>
    </source>
</evidence>
<evidence type="ECO:0008006" key="4">
    <source>
        <dbReference type="Google" id="ProtNLM"/>
    </source>
</evidence>
<dbReference type="Proteomes" id="UP000664617">
    <property type="component" value="Unassembled WGS sequence"/>
</dbReference>
<feature type="chain" id="PRO_5047211700" description="Lipoprotein" evidence="1">
    <location>
        <begin position="28"/>
        <end position="137"/>
    </location>
</feature>
<keyword evidence="1" id="KW-0732">Signal</keyword>
<sequence length="137" mass="13995">MARLGRLRAAAILAVGAALTLSGCGSASSTEDCEEAFESAALSVTGVSAAEFTCTESFGDPQQEGTVTLSAGTEEEALGILDDVLQAYASSAGLEDAMLPYVDYASEDAKLDVHASDLGFNGSPSIGVLRDHYGIEP</sequence>
<organism evidence="2 3">
    <name type="scientific">Myceligenerans salitolerans</name>
    <dbReference type="NCBI Taxonomy" id="1230528"/>
    <lineage>
        <taxon>Bacteria</taxon>
        <taxon>Bacillati</taxon>
        <taxon>Actinomycetota</taxon>
        <taxon>Actinomycetes</taxon>
        <taxon>Micrococcales</taxon>
        <taxon>Promicromonosporaceae</taxon>
        <taxon>Myceligenerans</taxon>
    </lineage>
</organism>
<accession>A0ABS3I4Y1</accession>
<dbReference type="PROSITE" id="PS51257">
    <property type="entry name" value="PROKAR_LIPOPROTEIN"/>
    <property type="match status" value="1"/>
</dbReference>
<reference evidence="3" key="2">
    <citation type="submission" date="2023-07" db="EMBL/GenBank/DDBJ databases">
        <title>Myceligenerans salitolerans sp. nov., a halotolerant actinomycete isolated from a salt lake in Xinjiang, China.</title>
        <authorList>
            <person name="Guan T."/>
        </authorList>
    </citation>
    <scope>NUCLEOTIDE SEQUENCE [LARGE SCALE GENOMIC DNA]</scope>
    <source>
        <strain evidence="3">XHU 5031</strain>
    </source>
</reference>
<comment type="caution">
    <text evidence="2">The sequence shown here is derived from an EMBL/GenBank/DDBJ whole genome shotgun (WGS) entry which is preliminary data.</text>
</comment>
<reference evidence="2 3" key="1">
    <citation type="submission" date="2021-03" db="EMBL/GenBank/DDBJ databases">
        <authorList>
            <person name="Xin L."/>
        </authorList>
    </citation>
    <scope>NUCLEOTIDE SEQUENCE [LARGE SCALE GENOMIC DNA]</scope>
    <source>
        <strain evidence="2 3">XHU 5031</strain>
    </source>
</reference>
<dbReference type="RefSeq" id="WP_207274023.1">
    <property type="nucleotide sequence ID" value="NZ_JAFMPK010000020.1"/>
</dbReference>
<dbReference type="EMBL" id="JAFMPK010000020">
    <property type="protein sequence ID" value="MBO0608030.1"/>
    <property type="molecule type" value="Genomic_DNA"/>
</dbReference>
<feature type="signal peptide" evidence="1">
    <location>
        <begin position="1"/>
        <end position="27"/>
    </location>
</feature>
<proteinExistence type="predicted"/>
<name>A0ABS3I4Y1_9MICO</name>
<evidence type="ECO:0000313" key="2">
    <source>
        <dbReference type="EMBL" id="MBO0608030.1"/>
    </source>
</evidence>
<gene>
    <name evidence="2" type="ORF">J0911_03200</name>
</gene>
<keyword evidence="3" id="KW-1185">Reference proteome</keyword>
<protein>
    <recommendedName>
        <fullName evidence="4">Lipoprotein</fullName>
    </recommendedName>
</protein>